<protein>
    <submittedName>
        <fullName evidence="1">Uncharacterized protein</fullName>
    </submittedName>
</protein>
<dbReference type="Proteomes" id="UP000480684">
    <property type="component" value="Unassembled WGS sequence"/>
</dbReference>
<dbReference type="EMBL" id="JAAIYP010000036">
    <property type="protein sequence ID" value="NFV80351.1"/>
    <property type="molecule type" value="Genomic_DNA"/>
</dbReference>
<sequence>MLRPRSLEAAGRMVGGGPDLTPWTGHDGPGLVLLRRARPIAAQAARPPQTINVRHQVNISLRAEIRQPRELRKPQPVIVMNILALTPRRAEAALPLIFYRAAPGAPLAFRRGGTRTAVSEAQYQVQRITSVVQSRVVHEISQASPWRHELREALRSPEVLHQLTDRIGRAIDRRADVDRYRRGV</sequence>
<accession>A0A7C9UZ64</accession>
<gene>
    <name evidence="1" type="ORF">G4223_09525</name>
</gene>
<reference evidence="1 2" key="1">
    <citation type="submission" date="2020-02" db="EMBL/GenBank/DDBJ databases">
        <authorList>
            <person name="Dziuba M."/>
            <person name="Kuznetsov B."/>
            <person name="Mardanov A."/>
            <person name="Ravin N."/>
            <person name="Grouzdev D."/>
        </authorList>
    </citation>
    <scope>NUCLEOTIDE SEQUENCE [LARGE SCALE GENOMIC DNA]</scope>
    <source>
        <strain evidence="1 2">SpK</strain>
    </source>
</reference>
<evidence type="ECO:0000313" key="1">
    <source>
        <dbReference type="EMBL" id="NFV80351.1"/>
    </source>
</evidence>
<keyword evidence="2" id="KW-1185">Reference proteome</keyword>
<comment type="caution">
    <text evidence="1">The sequence shown here is derived from an EMBL/GenBank/DDBJ whole genome shotgun (WGS) entry which is preliminary data.</text>
</comment>
<organism evidence="1 2">
    <name type="scientific">Magnetospirillum aberrantis SpK</name>
    <dbReference type="NCBI Taxonomy" id="908842"/>
    <lineage>
        <taxon>Bacteria</taxon>
        <taxon>Pseudomonadati</taxon>
        <taxon>Pseudomonadota</taxon>
        <taxon>Alphaproteobacteria</taxon>
        <taxon>Rhodospirillales</taxon>
        <taxon>Rhodospirillaceae</taxon>
        <taxon>Magnetospirillum</taxon>
    </lineage>
</organism>
<proteinExistence type="predicted"/>
<evidence type="ECO:0000313" key="2">
    <source>
        <dbReference type="Proteomes" id="UP000480684"/>
    </source>
</evidence>
<dbReference type="AlphaFoldDB" id="A0A7C9UZ64"/>
<dbReference type="RefSeq" id="WP_163678431.1">
    <property type="nucleotide sequence ID" value="NZ_JAAIYP010000036.1"/>
</dbReference>
<name>A0A7C9UZ64_9PROT</name>